<sequence>MSETERTKPKAAPNRVAQAQAQLRPTVVLVALFLVAAAVAGAVPHSTGSWLPLHLALAGALLVAISGVTQFLGVTWGAAPAPRSILVSFQRVLIAAGVVLVAIGREVPIDALTGLGGTLVLAGLVLLIVILVGIGRSAIQRRLRPAIVAYVTGAGLGAVGVTLGAVLGSGGGGGYYGQLRDVHATINLLGLSGLVIAGTLPFFVATQAKTKPSPRATQQAQFGVQATMATGLTLAVIGSLGEWPVVTTVGLATYALTLLVLASLLPDLGAKQFRWAGPRLIQAGASIAWWVGAVALAAVHAANGHPPFSGAVIPALALGAYVQLLVASLSYLGPVLVGGGHRRLTANFALTRSWVGLIAGNVAAIAAVAGLGTPLYVGAIAAWTLDGAVRAGLLIASRVRPAPTPAA</sequence>
<accession>A0A936NAB1</accession>
<protein>
    <submittedName>
        <fullName evidence="2">Uncharacterized protein</fullName>
    </submittedName>
</protein>
<organism evidence="2 3">
    <name type="scientific">Candidatus Neomicrothrix subdominans</name>
    <dbReference type="NCBI Taxonomy" id="2954438"/>
    <lineage>
        <taxon>Bacteria</taxon>
        <taxon>Bacillati</taxon>
        <taxon>Actinomycetota</taxon>
        <taxon>Acidimicrobiia</taxon>
        <taxon>Acidimicrobiales</taxon>
        <taxon>Microthrixaceae</taxon>
        <taxon>Candidatus Neomicrothrix</taxon>
    </lineage>
</organism>
<feature type="transmembrane region" description="Helical" evidence="1">
    <location>
        <begin position="220"/>
        <end position="240"/>
    </location>
</feature>
<feature type="transmembrane region" description="Helical" evidence="1">
    <location>
        <begin position="188"/>
        <end position="208"/>
    </location>
</feature>
<name>A0A936NAB1_9ACTN</name>
<feature type="transmembrane region" description="Helical" evidence="1">
    <location>
        <begin position="21"/>
        <end position="43"/>
    </location>
</feature>
<comment type="caution">
    <text evidence="2">The sequence shown here is derived from an EMBL/GenBank/DDBJ whole genome shotgun (WGS) entry which is preliminary data.</text>
</comment>
<keyword evidence="1" id="KW-0812">Transmembrane</keyword>
<gene>
    <name evidence="2" type="ORF">IPN02_05460</name>
</gene>
<feature type="transmembrane region" description="Helical" evidence="1">
    <location>
        <begin position="280"/>
        <end position="299"/>
    </location>
</feature>
<dbReference type="AlphaFoldDB" id="A0A936NAB1"/>
<dbReference type="Proteomes" id="UP000727993">
    <property type="component" value="Unassembled WGS sequence"/>
</dbReference>
<keyword evidence="1" id="KW-1133">Transmembrane helix</keyword>
<dbReference type="EMBL" id="JADJZA010000001">
    <property type="protein sequence ID" value="MBK9296305.1"/>
    <property type="molecule type" value="Genomic_DNA"/>
</dbReference>
<evidence type="ECO:0000313" key="3">
    <source>
        <dbReference type="Proteomes" id="UP000727993"/>
    </source>
</evidence>
<proteinExistence type="predicted"/>
<feature type="transmembrane region" description="Helical" evidence="1">
    <location>
        <begin position="147"/>
        <end position="168"/>
    </location>
</feature>
<feature type="transmembrane region" description="Helical" evidence="1">
    <location>
        <begin position="246"/>
        <end position="268"/>
    </location>
</feature>
<evidence type="ECO:0000256" key="1">
    <source>
        <dbReference type="SAM" id="Phobius"/>
    </source>
</evidence>
<reference evidence="2 3" key="1">
    <citation type="submission" date="2020-10" db="EMBL/GenBank/DDBJ databases">
        <title>Connecting structure to function with the recovery of over 1000 high-quality activated sludge metagenome-assembled genomes encoding full-length rRNA genes using long-read sequencing.</title>
        <authorList>
            <person name="Singleton C.M."/>
            <person name="Petriglieri F."/>
            <person name="Kristensen J.M."/>
            <person name="Kirkegaard R.H."/>
            <person name="Michaelsen T.Y."/>
            <person name="Andersen M.H."/>
            <person name="Karst S.M."/>
            <person name="Dueholm M.S."/>
            <person name="Nielsen P.H."/>
            <person name="Albertsen M."/>
        </authorList>
    </citation>
    <scope>NUCLEOTIDE SEQUENCE [LARGE SCALE GENOMIC DNA]</scope>
    <source>
        <strain evidence="2">Lyne_18-Q3-R50-59_MAXAC.006</strain>
    </source>
</reference>
<feature type="transmembrane region" description="Helical" evidence="1">
    <location>
        <begin position="311"/>
        <end position="337"/>
    </location>
</feature>
<evidence type="ECO:0000313" key="2">
    <source>
        <dbReference type="EMBL" id="MBK9296305.1"/>
    </source>
</evidence>
<keyword evidence="1" id="KW-0472">Membrane</keyword>
<feature type="transmembrane region" description="Helical" evidence="1">
    <location>
        <begin position="85"/>
        <end position="103"/>
    </location>
</feature>
<feature type="transmembrane region" description="Helical" evidence="1">
    <location>
        <begin position="55"/>
        <end position="78"/>
    </location>
</feature>
<feature type="transmembrane region" description="Helical" evidence="1">
    <location>
        <begin position="115"/>
        <end position="135"/>
    </location>
</feature>